<name>A0A7Z2YCT6_9VIBR</name>
<keyword evidence="1" id="KW-0472">Membrane</keyword>
<dbReference type="KEGG" id="vas:GT360_03455"/>
<protein>
    <submittedName>
        <fullName evidence="2">DUF2850 domain-containing protein</fullName>
    </submittedName>
</protein>
<reference evidence="2 3" key="1">
    <citation type="submission" date="2020-01" db="EMBL/GenBank/DDBJ databases">
        <title>Whole genome and functional gene identification of agarase of Vibrio HN897.</title>
        <authorList>
            <person name="Liu Y."/>
            <person name="Zhao Z."/>
        </authorList>
    </citation>
    <scope>NUCLEOTIDE SEQUENCE [LARGE SCALE GENOMIC DNA]</scope>
    <source>
        <strain evidence="2 3">HN897</strain>
    </source>
</reference>
<dbReference type="RefSeq" id="WP_164647522.1">
    <property type="nucleotide sequence ID" value="NZ_CP047475.1"/>
</dbReference>
<sequence>MSNEKASKRKAIERILIAFAVVTSLIAGALYLDLYGRMQESKYPKEKVFGTWVEMEVANHVQDRFTLSEVGVMRRGRVVATDFVFTGRHLEFKEGDRTVRYRMLNMEDTEMILDSDALYTPTYRNIERYSNELR</sequence>
<dbReference type="InterPro" id="IPR021271">
    <property type="entry name" value="DUF2850"/>
</dbReference>
<evidence type="ECO:0000313" key="3">
    <source>
        <dbReference type="Proteomes" id="UP000464262"/>
    </source>
</evidence>
<feature type="transmembrane region" description="Helical" evidence="1">
    <location>
        <begin position="12"/>
        <end position="32"/>
    </location>
</feature>
<evidence type="ECO:0000256" key="1">
    <source>
        <dbReference type="SAM" id="Phobius"/>
    </source>
</evidence>
<keyword evidence="1" id="KW-1133">Transmembrane helix</keyword>
<dbReference type="Proteomes" id="UP000464262">
    <property type="component" value="Chromosome 1"/>
</dbReference>
<dbReference type="AlphaFoldDB" id="A0A7Z2YCT6"/>
<keyword evidence="3" id="KW-1185">Reference proteome</keyword>
<dbReference type="EMBL" id="CP047475">
    <property type="protein sequence ID" value="QIA62627.1"/>
    <property type="molecule type" value="Genomic_DNA"/>
</dbReference>
<organism evidence="2 3">
    <name type="scientific">Vibrio astriarenae</name>
    <dbReference type="NCBI Taxonomy" id="1481923"/>
    <lineage>
        <taxon>Bacteria</taxon>
        <taxon>Pseudomonadati</taxon>
        <taxon>Pseudomonadota</taxon>
        <taxon>Gammaproteobacteria</taxon>
        <taxon>Vibrionales</taxon>
        <taxon>Vibrionaceae</taxon>
        <taxon>Vibrio</taxon>
    </lineage>
</organism>
<proteinExistence type="predicted"/>
<evidence type="ECO:0000313" key="2">
    <source>
        <dbReference type="EMBL" id="QIA62627.1"/>
    </source>
</evidence>
<gene>
    <name evidence="2" type="ORF">GT360_03455</name>
</gene>
<dbReference type="Pfam" id="PF11012">
    <property type="entry name" value="DUF2850"/>
    <property type="match status" value="1"/>
</dbReference>
<keyword evidence="1" id="KW-0812">Transmembrane</keyword>
<accession>A0A7Z2YCT6</accession>